<dbReference type="AlphaFoldDB" id="K4B181"/>
<dbReference type="Proteomes" id="UP000004994">
    <property type="component" value="Chromosome 1"/>
</dbReference>
<dbReference type="PaxDb" id="4081-Solyc01g100470.2.1"/>
<keyword evidence="3" id="KW-1185">Reference proteome</keyword>
<feature type="compositionally biased region" description="Polar residues" evidence="1">
    <location>
        <begin position="86"/>
        <end position="106"/>
    </location>
</feature>
<organism evidence="2">
    <name type="scientific">Solanum lycopersicum</name>
    <name type="common">Tomato</name>
    <name type="synonym">Lycopersicon esculentum</name>
    <dbReference type="NCBI Taxonomy" id="4081"/>
    <lineage>
        <taxon>Eukaryota</taxon>
        <taxon>Viridiplantae</taxon>
        <taxon>Streptophyta</taxon>
        <taxon>Embryophyta</taxon>
        <taxon>Tracheophyta</taxon>
        <taxon>Spermatophyta</taxon>
        <taxon>Magnoliopsida</taxon>
        <taxon>eudicotyledons</taxon>
        <taxon>Gunneridae</taxon>
        <taxon>Pentapetalae</taxon>
        <taxon>asterids</taxon>
        <taxon>lamiids</taxon>
        <taxon>Solanales</taxon>
        <taxon>Solanaceae</taxon>
        <taxon>Solanoideae</taxon>
        <taxon>Solaneae</taxon>
        <taxon>Solanum</taxon>
        <taxon>Solanum subgen. Lycopersicon</taxon>
    </lineage>
</organism>
<dbReference type="EnsemblPlants" id="Solyc01g100470.2.1">
    <property type="protein sequence ID" value="Solyc01g100470.2.1"/>
    <property type="gene ID" value="Solyc01g100470.2"/>
</dbReference>
<protein>
    <submittedName>
        <fullName evidence="2">Uncharacterized protein</fullName>
    </submittedName>
</protein>
<evidence type="ECO:0000313" key="2">
    <source>
        <dbReference type="EnsemblPlants" id="Solyc01g100470.2.1"/>
    </source>
</evidence>
<dbReference type="Gramene" id="Solyc01g100470.2.1">
    <property type="protein sequence ID" value="Solyc01g100470.2.1"/>
    <property type="gene ID" value="Solyc01g100470.2"/>
</dbReference>
<sequence>MSVSLCEEHLTSNHSYSYFEAKTWQGKVHLVQSFLKKRETTPAPTPLVTYACFAALTEPTDYLNQKALEGLRASEIITRATKDIDSSNNTTIQSTTALQKPNSLNQKAPDRLEGKRDNHVCYQEGY</sequence>
<name>K4B181_SOLLC</name>
<feature type="compositionally biased region" description="Basic and acidic residues" evidence="1">
    <location>
        <begin position="108"/>
        <end position="118"/>
    </location>
</feature>
<proteinExistence type="predicted"/>
<reference evidence="2" key="1">
    <citation type="journal article" date="2012" name="Nature">
        <title>The tomato genome sequence provides insights into fleshy fruit evolution.</title>
        <authorList>
            <consortium name="Tomato Genome Consortium"/>
        </authorList>
    </citation>
    <scope>NUCLEOTIDE SEQUENCE [LARGE SCALE GENOMIC DNA]</scope>
    <source>
        <strain evidence="2">cv. Heinz 1706</strain>
    </source>
</reference>
<evidence type="ECO:0000313" key="3">
    <source>
        <dbReference type="Proteomes" id="UP000004994"/>
    </source>
</evidence>
<reference evidence="2" key="2">
    <citation type="submission" date="2015-06" db="UniProtKB">
        <authorList>
            <consortium name="EnsemblPlants"/>
        </authorList>
    </citation>
    <scope>IDENTIFICATION</scope>
    <source>
        <strain evidence="2">cv. Heinz 1706</strain>
    </source>
</reference>
<accession>K4B181</accession>
<dbReference type="HOGENOM" id="CLU_1985481_0_0_1"/>
<dbReference type="InParanoid" id="K4B181"/>
<feature type="region of interest" description="Disordered" evidence="1">
    <location>
        <begin position="83"/>
        <end position="118"/>
    </location>
</feature>
<evidence type="ECO:0000256" key="1">
    <source>
        <dbReference type="SAM" id="MobiDB-lite"/>
    </source>
</evidence>